<gene>
    <name evidence="1" type="ORF">BpHYR1_054068</name>
</gene>
<evidence type="ECO:0000313" key="2">
    <source>
        <dbReference type="Proteomes" id="UP000276133"/>
    </source>
</evidence>
<keyword evidence="2" id="KW-1185">Reference proteome</keyword>
<sequence>MNQLLEFTEHVLVLQNLSFDKLKIKFFAMAFEEILGRPFLGKIFVHFVFENHNTMLKINRRIIVNLINECINLNFRHHSLIFKCEESVLKMRDLGVTAVQNKSTLTPNGV</sequence>
<name>A0A3M7RCY0_BRAPC</name>
<organism evidence="1 2">
    <name type="scientific">Brachionus plicatilis</name>
    <name type="common">Marine rotifer</name>
    <name type="synonym">Brachionus muelleri</name>
    <dbReference type="NCBI Taxonomy" id="10195"/>
    <lineage>
        <taxon>Eukaryota</taxon>
        <taxon>Metazoa</taxon>
        <taxon>Spiralia</taxon>
        <taxon>Gnathifera</taxon>
        <taxon>Rotifera</taxon>
        <taxon>Eurotatoria</taxon>
        <taxon>Monogononta</taxon>
        <taxon>Pseudotrocha</taxon>
        <taxon>Ploima</taxon>
        <taxon>Brachionidae</taxon>
        <taxon>Brachionus</taxon>
    </lineage>
</organism>
<evidence type="ECO:0000313" key="1">
    <source>
        <dbReference type="EMBL" id="RNA21135.1"/>
    </source>
</evidence>
<dbReference type="EMBL" id="REGN01003726">
    <property type="protein sequence ID" value="RNA21135.1"/>
    <property type="molecule type" value="Genomic_DNA"/>
</dbReference>
<reference evidence="1 2" key="1">
    <citation type="journal article" date="2018" name="Sci. Rep.">
        <title>Genomic signatures of local adaptation to the degree of environmental predictability in rotifers.</title>
        <authorList>
            <person name="Franch-Gras L."/>
            <person name="Hahn C."/>
            <person name="Garcia-Roger E.M."/>
            <person name="Carmona M.J."/>
            <person name="Serra M."/>
            <person name="Gomez A."/>
        </authorList>
    </citation>
    <scope>NUCLEOTIDE SEQUENCE [LARGE SCALE GENOMIC DNA]</scope>
    <source>
        <strain evidence="1">HYR1</strain>
    </source>
</reference>
<comment type="caution">
    <text evidence="1">The sequence shown here is derived from an EMBL/GenBank/DDBJ whole genome shotgun (WGS) entry which is preliminary data.</text>
</comment>
<accession>A0A3M7RCY0</accession>
<proteinExistence type="predicted"/>
<dbReference type="AlphaFoldDB" id="A0A3M7RCY0"/>
<dbReference type="Proteomes" id="UP000276133">
    <property type="component" value="Unassembled WGS sequence"/>
</dbReference>
<protein>
    <submittedName>
        <fullName evidence="1">Uncharacterized protein</fullName>
    </submittedName>
</protein>